<evidence type="ECO:0000313" key="2">
    <source>
        <dbReference type="EMBL" id="KAK0040091.1"/>
    </source>
</evidence>
<evidence type="ECO:0000256" key="1">
    <source>
        <dbReference type="SAM" id="Phobius"/>
    </source>
</evidence>
<keyword evidence="1" id="KW-1133">Transmembrane helix</keyword>
<gene>
    <name evidence="2" type="ORF">Bpfe_030474</name>
</gene>
<sequence>MTNQKQSFDQILFNTSSDNVTSGTSQSHLIALSNNLNVAVVMTVIALVVNVFPLLLSLTLCRSRSTITCWNYNNNTRMLITSMAVVDVLMSLLEAPAGGFNGKWALGLPMLKVW</sequence>
<evidence type="ECO:0008006" key="4">
    <source>
        <dbReference type="Google" id="ProtNLM"/>
    </source>
</evidence>
<reference evidence="2" key="1">
    <citation type="journal article" date="2023" name="PLoS Negl. Trop. Dis.">
        <title>A genome sequence for Biomphalaria pfeifferi, the major vector snail for the human-infecting parasite Schistosoma mansoni.</title>
        <authorList>
            <person name="Bu L."/>
            <person name="Lu L."/>
            <person name="Laidemitt M.R."/>
            <person name="Zhang S.M."/>
            <person name="Mutuku M."/>
            <person name="Mkoji G."/>
            <person name="Steinauer M."/>
            <person name="Loker E.S."/>
        </authorList>
    </citation>
    <scope>NUCLEOTIDE SEQUENCE</scope>
    <source>
        <strain evidence="2">KasaAsao</strain>
    </source>
</reference>
<keyword evidence="1" id="KW-0472">Membrane</keyword>
<comment type="caution">
    <text evidence="2">The sequence shown here is derived from an EMBL/GenBank/DDBJ whole genome shotgun (WGS) entry which is preliminary data.</text>
</comment>
<dbReference type="AlphaFoldDB" id="A0AAD8APK5"/>
<feature type="transmembrane region" description="Helical" evidence="1">
    <location>
        <begin position="36"/>
        <end position="56"/>
    </location>
</feature>
<name>A0AAD8APK5_BIOPF</name>
<keyword evidence="3" id="KW-1185">Reference proteome</keyword>
<reference evidence="2" key="2">
    <citation type="submission" date="2023-04" db="EMBL/GenBank/DDBJ databases">
        <authorList>
            <person name="Bu L."/>
            <person name="Lu L."/>
            <person name="Laidemitt M.R."/>
            <person name="Zhang S.M."/>
            <person name="Mutuku M."/>
            <person name="Mkoji G."/>
            <person name="Steinauer M."/>
            <person name="Loker E.S."/>
        </authorList>
    </citation>
    <scope>NUCLEOTIDE SEQUENCE</scope>
    <source>
        <strain evidence="2">KasaAsao</strain>
        <tissue evidence="2">Whole Snail</tissue>
    </source>
</reference>
<dbReference type="EMBL" id="JASAOG010000353">
    <property type="protein sequence ID" value="KAK0040091.1"/>
    <property type="molecule type" value="Genomic_DNA"/>
</dbReference>
<organism evidence="2 3">
    <name type="scientific">Biomphalaria pfeifferi</name>
    <name type="common">Bloodfluke planorb</name>
    <name type="synonym">Freshwater snail</name>
    <dbReference type="NCBI Taxonomy" id="112525"/>
    <lineage>
        <taxon>Eukaryota</taxon>
        <taxon>Metazoa</taxon>
        <taxon>Spiralia</taxon>
        <taxon>Lophotrochozoa</taxon>
        <taxon>Mollusca</taxon>
        <taxon>Gastropoda</taxon>
        <taxon>Heterobranchia</taxon>
        <taxon>Euthyneura</taxon>
        <taxon>Panpulmonata</taxon>
        <taxon>Hygrophila</taxon>
        <taxon>Lymnaeoidea</taxon>
        <taxon>Planorbidae</taxon>
        <taxon>Biomphalaria</taxon>
    </lineage>
</organism>
<keyword evidence="1" id="KW-0812">Transmembrane</keyword>
<accession>A0AAD8APK5</accession>
<protein>
    <recommendedName>
        <fullName evidence="4">G-protein coupled receptors family 1 profile domain-containing protein</fullName>
    </recommendedName>
</protein>
<dbReference type="Proteomes" id="UP001233172">
    <property type="component" value="Unassembled WGS sequence"/>
</dbReference>
<evidence type="ECO:0000313" key="3">
    <source>
        <dbReference type="Proteomes" id="UP001233172"/>
    </source>
</evidence>
<proteinExistence type="predicted"/>